<evidence type="ECO:0000256" key="2">
    <source>
        <dbReference type="ARBA" id="ARBA00022679"/>
    </source>
</evidence>
<dbReference type="InterPro" id="IPR011009">
    <property type="entry name" value="Kinase-like_dom_sf"/>
</dbReference>
<dbReference type="EMBL" id="CAKOAT010220710">
    <property type="protein sequence ID" value="CAH8356808.1"/>
    <property type="molecule type" value="Genomic_DNA"/>
</dbReference>
<keyword evidence="1" id="KW-0597">Phosphoprotein</keyword>
<evidence type="ECO:0000313" key="9">
    <source>
        <dbReference type="EMBL" id="CAH8356808.1"/>
    </source>
</evidence>
<dbReference type="Gene3D" id="1.10.510.10">
    <property type="entry name" value="Transferase(Phosphotransferase) domain 1"/>
    <property type="match status" value="1"/>
</dbReference>
<dbReference type="Gene3D" id="3.30.200.20">
    <property type="entry name" value="Phosphorylase Kinase, domain 1"/>
    <property type="match status" value="1"/>
</dbReference>
<dbReference type="SMART" id="SM00220">
    <property type="entry name" value="S_TKc"/>
    <property type="match status" value="1"/>
</dbReference>
<reference evidence="9 10" key="1">
    <citation type="submission" date="2022-03" db="EMBL/GenBank/DDBJ databases">
        <authorList>
            <person name="Macdonald S."/>
            <person name="Ahmed S."/>
            <person name="Newling K."/>
        </authorList>
    </citation>
    <scope>NUCLEOTIDE SEQUENCE [LARGE SCALE GENOMIC DNA]</scope>
</reference>
<protein>
    <recommendedName>
        <fullName evidence="8">Protein kinase domain-containing protein</fullName>
    </recommendedName>
</protein>
<evidence type="ECO:0000256" key="1">
    <source>
        <dbReference type="ARBA" id="ARBA00022553"/>
    </source>
</evidence>
<keyword evidence="5 6" id="KW-0067">ATP-binding</keyword>
<evidence type="ECO:0000256" key="3">
    <source>
        <dbReference type="ARBA" id="ARBA00022741"/>
    </source>
</evidence>
<dbReference type="PROSITE" id="PS00108">
    <property type="entry name" value="PROTEIN_KINASE_ST"/>
    <property type="match status" value="1"/>
</dbReference>
<dbReference type="GO" id="GO:0004674">
    <property type="term" value="F:protein serine/threonine kinase activity"/>
    <property type="evidence" value="ECO:0007669"/>
    <property type="project" value="UniProtKB-KW"/>
</dbReference>
<proteinExistence type="inferred from homology"/>
<keyword evidence="7" id="KW-0723">Serine/threonine-protein kinase</keyword>
<dbReference type="PANTHER" id="PTHR47983">
    <property type="entry name" value="PTO-INTERACTING PROTEIN 1-LIKE"/>
    <property type="match status" value="1"/>
</dbReference>
<dbReference type="GO" id="GO:0005524">
    <property type="term" value="F:ATP binding"/>
    <property type="evidence" value="ECO:0007669"/>
    <property type="project" value="UniProtKB-UniRule"/>
</dbReference>
<comment type="caution">
    <text evidence="9">The sequence shown here is derived from an EMBL/GenBank/DDBJ whole genome shotgun (WGS) entry which is preliminary data.</text>
</comment>
<gene>
    <name evidence="9" type="ORF">ERUC_LOCUS22563</name>
</gene>
<keyword evidence="10" id="KW-1185">Reference proteome</keyword>
<dbReference type="AlphaFoldDB" id="A0ABC8KDN9"/>
<feature type="binding site" evidence="6">
    <location>
        <position position="56"/>
    </location>
    <ligand>
        <name>ATP</name>
        <dbReference type="ChEBI" id="CHEBI:30616"/>
    </ligand>
</feature>
<comment type="similarity">
    <text evidence="7">Belongs to the protein kinase superfamily.</text>
</comment>
<evidence type="ECO:0000256" key="7">
    <source>
        <dbReference type="RuleBase" id="RU000304"/>
    </source>
</evidence>
<keyword evidence="4" id="KW-0418">Kinase</keyword>
<dbReference type="PROSITE" id="PS50011">
    <property type="entry name" value="PROTEIN_KINASE_DOM"/>
    <property type="match status" value="1"/>
</dbReference>
<dbReference type="InterPro" id="IPR008271">
    <property type="entry name" value="Ser/Thr_kinase_AS"/>
</dbReference>
<evidence type="ECO:0000259" key="8">
    <source>
        <dbReference type="PROSITE" id="PS50011"/>
    </source>
</evidence>
<dbReference type="InterPro" id="IPR052101">
    <property type="entry name" value="Plant_StressResp_Kinase"/>
</dbReference>
<dbReference type="InterPro" id="IPR017441">
    <property type="entry name" value="Protein_kinase_ATP_BS"/>
</dbReference>
<dbReference type="PANTHER" id="PTHR47983:SF49">
    <property type="entry name" value="RECEPTOR-LIKE CYTOPLASMIC KINASE 1"/>
    <property type="match status" value="1"/>
</dbReference>
<keyword evidence="3 6" id="KW-0547">Nucleotide-binding</keyword>
<dbReference type="SUPFAM" id="SSF56112">
    <property type="entry name" value="Protein kinase-like (PK-like)"/>
    <property type="match status" value="1"/>
</dbReference>
<feature type="domain" description="Protein kinase" evidence="8">
    <location>
        <begin position="27"/>
        <end position="225"/>
    </location>
</feature>
<evidence type="ECO:0000256" key="5">
    <source>
        <dbReference type="ARBA" id="ARBA00022840"/>
    </source>
</evidence>
<evidence type="ECO:0000256" key="6">
    <source>
        <dbReference type="PROSITE-ProRule" id="PRU10141"/>
    </source>
</evidence>
<evidence type="ECO:0000256" key="4">
    <source>
        <dbReference type="ARBA" id="ARBA00022777"/>
    </source>
</evidence>
<name>A0ABC8KDN9_ERUVS</name>
<dbReference type="PROSITE" id="PS00107">
    <property type="entry name" value="PROTEIN_KINASE_ATP"/>
    <property type="match status" value="1"/>
</dbReference>
<dbReference type="Pfam" id="PF00069">
    <property type="entry name" value="Pkinase"/>
    <property type="match status" value="1"/>
</dbReference>
<evidence type="ECO:0000313" key="10">
    <source>
        <dbReference type="Proteomes" id="UP001642260"/>
    </source>
</evidence>
<dbReference type="Proteomes" id="UP001642260">
    <property type="component" value="Unassembled WGS sequence"/>
</dbReference>
<accession>A0ABC8KDN9</accession>
<keyword evidence="2" id="KW-0808">Transferase</keyword>
<sequence length="225" mass="24787">MSCFGCCGGDDFRRVVETGPKPVYAQQGSKSLIGEGSYGRVFYGVLRSGKAAAIKKLDSSKQPDQEFLSQVSMVSRLRQDNVVALLANCVDGPLRVLAYEFAPNGSLHDILHGPKGVRGAQPGHVMSWNQRIKIAVGAARGLEGLEYLHEKANPHVVHRDIKSSNVLLFDDDVAKIYDFDLSNQDPDMAARLHSTHVLETFGYHAPEEALIHKYAKEDDLFFCIS</sequence>
<dbReference type="InterPro" id="IPR000719">
    <property type="entry name" value="Prot_kinase_dom"/>
</dbReference>
<organism evidence="9 10">
    <name type="scientific">Eruca vesicaria subsp. sativa</name>
    <name type="common">Garden rocket</name>
    <name type="synonym">Eruca sativa</name>
    <dbReference type="NCBI Taxonomy" id="29727"/>
    <lineage>
        <taxon>Eukaryota</taxon>
        <taxon>Viridiplantae</taxon>
        <taxon>Streptophyta</taxon>
        <taxon>Embryophyta</taxon>
        <taxon>Tracheophyta</taxon>
        <taxon>Spermatophyta</taxon>
        <taxon>Magnoliopsida</taxon>
        <taxon>eudicotyledons</taxon>
        <taxon>Gunneridae</taxon>
        <taxon>Pentapetalae</taxon>
        <taxon>rosids</taxon>
        <taxon>malvids</taxon>
        <taxon>Brassicales</taxon>
        <taxon>Brassicaceae</taxon>
        <taxon>Brassiceae</taxon>
        <taxon>Eruca</taxon>
    </lineage>
</organism>